<evidence type="ECO:0000256" key="1">
    <source>
        <dbReference type="ARBA" id="ARBA00009580"/>
    </source>
</evidence>
<comment type="similarity">
    <text evidence="1">Belongs to the protein-tyrosine phosphatase family.</text>
</comment>
<dbReference type="EMBL" id="QEKK01000002">
    <property type="protein sequence ID" value="PVY59207.1"/>
    <property type="molecule type" value="Genomic_DNA"/>
</dbReference>
<dbReference type="PANTHER" id="PTHR31126">
    <property type="entry name" value="TYROSINE-PROTEIN PHOSPHATASE"/>
    <property type="match status" value="1"/>
</dbReference>
<sequence>MVTALFGPFQRMIWERGLPLLLLVLFGKICYTKIQNVWEAVHLLRHIPLGNMNNLRDLGGYPAAGGRVTAWERLLRGDNPTGLSEKDIEWLVDRDITTVIDLRSEEETKRKPDQLAGETDFRYFHAPMLGGERMPNLERDVGRGYFQVLDRKESACRILRLIAEAPGGVLFHCTAGKDRTGMVAALLLSLAGVSREDILADYQVSEIYLAEIIRRIRMSVPDLVPFAGMSKSKYMAECLALLNEAYGSVSGYLRAAGLSELEMAALRAKVLA</sequence>
<dbReference type="PROSITE" id="PS50056">
    <property type="entry name" value="TYR_PHOSPHATASE_2"/>
    <property type="match status" value="1"/>
</dbReference>
<dbReference type="Pfam" id="PF13350">
    <property type="entry name" value="Y_phosphatase3"/>
    <property type="match status" value="1"/>
</dbReference>
<dbReference type="GO" id="GO:0004721">
    <property type="term" value="F:phosphoprotein phosphatase activity"/>
    <property type="evidence" value="ECO:0007669"/>
    <property type="project" value="InterPro"/>
</dbReference>
<gene>
    <name evidence="3" type="ORF">C7373_102190</name>
</gene>
<dbReference type="InterPro" id="IPR016130">
    <property type="entry name" value="Tyr_Pase_AS"/>
</dbReference>
<dbReference type="SUPFAM" id="SSF52799">
    <property type="entry name" value="(Phosphotyrosine protein) phosphatases II"/>
    <property type="match status" value="1"/>
</dbReference>
<dbReference type="InterPro" id="IPR029021">
    <property type="entry name" value="Prot-tyrosine_phosphatase-like"/>
</dbReference>
<dbReference type="InterPro" id="IPR026893">
    <property type="entry name" value="Tyr/Ser_Pase_IphP-type"/>
</dbReference>
<dbReference type="PROSITE" id="PS00383">
    <property type="entry name" value="TYR_PHOSPHATASE_1"/>
    <property type="match status" value="1"/>
</dbReference>
<dbReference type="InterPro" id="IPR000387">
    <property type="entry name" value="Tyr_Pase_dom"/>
</dbReference>
<dbReference type="Proteomes" id="UP000245778">
    <property type="component" value="Unassembled WGS sequence"/>
</dbReference>
<protein>
    <submittedName>
        <fullName evidence="3">Protein-tyrosine phosphatase</fullName>
    </submittedName>
</protein>
<evidence type="ECO:0000313" key="3">
    <source>
        <dbReference type="EMBL" id="PVY59207.1"/>
    </source>
</evidence>
<evidence type="ECO:0000259" key="2">
    <source>
        <dbReference type="PROSITE" id="PS50056"/>
    </source>
</evidence>
<feature type="domain" description="Tyrosine specific protein phosphatases" evidence="2">
    <location>
        <begin position="156"/>
        <end position="224"/>
    </location>
</feature>
<proteinExistence type="inferred from homology"/>
<dbReference type="AlphaFoldDB" id="A0A2U1CEK7"/>
<dbReference type="Gene3D" id="3.90.190.10">
    <property type="entry name" value="Protein tyrosine phosphatase superfamily"/>
    <property type="match status" value="1"/>
</dbReference>
<organism evidence="3 4">
    <name type="scientific">Intestinimonas butyriciproducens</name>
    <dbReference type="NCBI Taxonomy" id="1297617"/>
    <lineage>
        <taxon>Bacteria</taxon>
        <taxon>Bacillati</taxon>
        <taxon>Bacillota</taxon>
        <taxon>Clostridia</taxon>
        <taxon>Eubacteriales</taxon>
        <taxon>Intestinimonas</taxon>
    </lineage>
</organism>
<dbReference type="PANTHER" id="PTHR31126:SF1">
    <property type="entry name" value="TYROSINE SPECIFIC PROTEIN PHOSPHATASES DOMAIN-CONTAINING PROTEIN"/>
    <property type="match status" value="1"/>
</dbReference>
<name>A0A2U1CEK7_9FIRM</name>
<evidence type="ECO:0000313" key="4">
    <source>
        <dbReference type="Proteomes" id="UP000245778"/>
    </source>
</evidence>
<accession>A0A2U1CEK7</accession>
<comment type="caution">
    <text evidence="3">The sequence shown here is derived from an EMBL/GenBank/DDBJ whole genome shotgun (WGS) entry which is preliminary data.</text>
</comment>
<reference evidence="3 4" key="1">
    <citation type="submission" date="2018-04" db="EMBL/GenBank/DDBJ databases">
        <title>Genomic Encyclopedia of Type Strains, Phase IV (KMG-IV): sequencing the most valuable type-strain genomes for metagenomic binning, comparative biology and taxonomic classification.</title>
        <authorList>
            <person name="Goeker M."/>
        </authorList>
    </citation>
    <scope>NUCLEOTIDE SEQUENCE [LARGE SCALE GENOMIC DNA]</scope>
    <source>
        <strain evidence="3 4">DSM 26588</strain>
    </source>
</reference>